<dbReference type="PANTHER" id="PTHR43210">
    <property type="entry name" value="DETHIOBIOTIN SYNTHETASE"/>
    <property type="match status" value="1"/>
</dbReference>
<dbReference type="EC" id="6.3.3.3" evidence="1"/>
<name>A0A849AU26_9MICO</name>
<dbReference type="GO" id="GO:0005524">
    <property type="term" value="F:ATP binding"/>
    <property type="evidence" value="ECO:0007669"/>
    <property type="project" value="UniProtKB-UniRule"/>
</dbReference>
<feature type="binding site" evidence="1">
    <location>
        <position position="50"/>
    </location>
    <ligand>
        <name>Mg(2+)</name>
        <dbReference type="ChEBI" id="CHEBI:18420"/>
    </ligand>
</feature>
<reference evidence="2 3" key="1">
    <citation type="submission" date="2020-05" db="EMBL/GenBank/DDBJ databases">
        <title>Flexivirga sp. ID2601S isolated from air conditioner.</title>
        <authorList>
            <person name="Kim D.H."/>
        </authorList>
    </citation>
    <scope>NUCLEOTIDE SEQUENCE [LARGE SCALE GENOMIC DNA]</scope>
    <source>
        <strain evidence="2 3">ID2601S</strain>
    </source>
</reference>
<protein>
    <recommendedName>
        <fullName evidence="1">ATP-dependent dethiobiotin synthetase BioD</fullName>
        <ecNumber evidence="1">6.3.3.3</ecNumber>
    </recommendedName>
    <alternativeName>
        <fullName evidence="1">DTB synthetase</fullName>
        <shortName evidence="1">DTBS</shortName>
    </alternativeName>
    <alternativeName>
        <fullName evidence="1">Dethiobiotin synthase</fullName>
    </alternativeName>
</protein>
<feature type="binding site" evidence="1">
    <location>
        <position position="41"/>
    </location>
    <ligand>
        <name>substrate</name>
    </ligand>
</feature>
<evidence type="ECO:0000313" key="3">
    <source>
        <dbReference type="Proteomes" id="UP000557772"/>
    </source>
</evidence>
<dbReference type="GO" id="GO:0009102">
    <property type="term" value="P:biotin biosynthetic process"/>
    <property type="evidence" value="ECO:0007669"/>
    <property type="project" value="UniProtKB-UniRule"/>
</dbReference>
<comment type="subunit">
    <text evidence="1">Homodimer.</text>
</comment>
<keyword evidence="1" id="KW-0479">Metal-binding</keyword>
<comment type="function">
    <text evidence="1">Catalyzes a mechanistically unusual reaction, the ATP-dependent insertion of CO2 between the N7 and N8 nitrogen atoms of 7,8-diaminopelargonic acid (DAPA, also called 7,8-diammoniononanoate) to form a ureido ring.</text>
</comment>
<dbReference type="CDD" id="cd03109">
    <property type="entry name" value="DTBS"/>
    <property type="match status" value="1"/>
</dbReference>
<dbReference type="InterPro" id="IPR004472">
    <property type="entry name" value="DTB_synth_BioD"/>
</dbReference>
<dbReference type="Proteomes" id="UP000557772">
    <property type="component" value="Unassembled WGS sequence"/>
</dbReference>
<dbReference type="Pfam" id="PF13500">
    <property type="entry name" value="AAA_26"/>
    <property type="match status" value="1"/>
</dbReference>
<dbReference type="InterPro" id="IPR027417">
    <property type="entry name" value="P-loop_NTPase"/>
</dbReference>
<feature type="active site" evidence="1">
    <location>
        <position position="37"/>
    </location>
</feature>
<keyword evidence="1" id="KW-0093">Biotin biosynthesis</keyword>
<feature type="binding site" evidence="1">
    <location>
        <begin position="12"/>
        <end position="17"/>
    </location>
    <ligand>
        <name>ATP</name>
        <dbReference type="ChEBI" id="CHEBI:30616"/>
    </ligand>
</feature>
<accession>A0A849AU26</accession>
<comment type="pathway">
    <text evidence="1">Cofactor biosynthesis; biotin biosynthesis; biotin from 7,8-diaminononanoate: step 1/2.</text>
</comment>
<dbReference type="NCBIfam" id="TIGR00347">
    <property type="entry name" value="bioD"/>
    <property type="match status" value="1"/>
</dbReference>
<dbReference type="UniPathway" id="UPA00078">
    <property type="reaction ID" value="UER00161"/>
</dbReference>
<comment type="catalytic activity">
    <reaction evidence="1">
        <text>(7R,8S)-7,8-diammoniononanoate + CO2 + ATP = (4R,5S)-dethiobiotin + ADP + phosphate + 3 H(+)</text>
        <dbReference type="Rhea" id="RHEA:15805"/>
        <dbReference type="ChEBI" id="CHEBI:15378"/>
        <dbReference type="ChEBI" id="CHEBI:16526"/>
        <dbReference type="ChEBI" id="CHEBI:30616"/>
        <dbReference type="ChEBI" id="CHEBI:43474"/>
        <dbReference type="ChEBI" id="CHEBI:149469"/>
        <dbReference type="ChEBI" id="CHEBI:149473"/>
        <dbReference type="ChEBI" id="CHEBI:456216"/>
        <dbReference type="EC" id="6.3.3.3"/>
    </reaction>
</comment>
<keyword evidence="3" id="KW-1185">Reference proteome</keyword>
<comment type="subcellular location">
    <subcellularLocation>
        <location evidence="1">Cytoplasm</location>
    </subcellularLocation>
</comment>
<gene>
    <name evidence="1 2" type="primary">bioD</name>
    <name evidence="2" type="ORF">HJ588_13195</name>
</gene>
<feature type="binding site" evidence="1">
    <location>
        <begin position="170"/>
        <end position="171"/>
    </location>
    <ligand>
        <name>ATP</name>
        <dbReference type="ChEBI" id="CHEBI:30616"/>
    </ligand>
</feature>
<keyword evidence="1" id="KW-0547">Nucleotide-binding</keyword>
<dbReference type="HAMAP" id="MF_00336">
    <property type="entry name" value="BioD"/>
    <property type="match status" value="1"/>
</dbReference>
<dbReference type="PIRSF" id="PIRSF006755">
    <property type="entry name" value="DTB_synth"/>
    <property type="match status" value="1"/>
</dbReference>
<feature type="binding site" evidence="1">
    <location>
        <position position="50"/>
    </location>
    <ligand>
        <name>ATP</name>
        <dbReference type="ChEBI" id="CHEBI:30616"/>
    </ligand>
</feature>
<dbReference type="GO" id="GO:0004141">
    <property type="term" value="F:dethiobiotin synthase activity"/>
    <property type="evidence" value="ECO:0007669"/>
    <property type="project" value="UniProtKB-UniRule"/>
</dbReference>
<sequence>MTVLIVTGTDTDVGKTVATAAVAAALQQAGDSVVVYKPTQTGVQAGEAGDVAEVERLTGVAGVEGVRLREPMAPPPAAALEDAELPTLADHVATIERLAASHDAVLVEGAGGLLVELTSAGETLADLAATLPQSSTVVVARPGLGTLNHTALTLEALQRRQIRIAGVIIGSWPRDPSQVELSNRRTLADGPAPLLGVIADGAGAMARDRFRAEATGWLPGLTVASPVGTAADSPR</sequence>
<dbReference type="GO" id="GO:0000287">
    <property type="term" value="F:magnesium ion binding"/>
    <property type="evidence" value="ECO:0007669"/>
    <property type="project" value="UniProtKB-UniRule"/>
</dbReference>
<dbReference type="SUPFAM" id="SSF52540">
    <property type="entry name" value="P-loop containing nucleoside triphosphate hydrolases"/>
    <property type="match status" value="1"/>
</dbReference>
<feature type="binding site" evidence="1">
    <location>
        <begin position="108"/>
        <end position="111"/>
    </location>
    <ligand>
        <name>ATP</name>
        <dbReference type="ChEBI" id="CHEBI:30616"/>
    </ligand>
</feature>
<dbReference type="EMBL" id="JABENB010000002">
    <property type="protein sequence ID" value="NNG40222.1"/>
    <property type="molecule type" value="Genomic_DNA"/>
</dbReference>
<dbReference type="Gene3D" id="3.40.50.300">
    <property type="entry name" value="P-loop containing nucleotide triphosphate hydrolases"/>
    <property type="match status" value="1"/>
</dbReference>
<feature type="binding site" evidence="1">
    <location>
        <position position="108"/>
    </location>
    <ligand>
        <name>Mg(2+)</name>
        <dbReference type="ChEBI" id="CHEBI:18420"/>
    </ligand>
</feature>
<keyword evidence="1" id="KW-0460">Magnesium</keyword>
<proteinExistence type="inferred from homology"/>
<dbReference type="PANTHER" id="PTHR43210:SF5">
    <property type="entry name" value="DETHIOBIOTIN SYNTHETASE"/>
    <property type="match status" value="1"/>
</dbReference>
<evidence type="ECO:0000256" key="1">
    <source>
        <dbReference type="HAMAP-Rule" id="MF_00336"/>
    </source>
</evidence>
<comment type="cofactor">
    <cofactor evidence="1">
        <name>Mg(2+)</name>
        <dbReference type="ChEBI" id="CHEBI:18420"/>
    </cofactor>
</comment>
<dbReference type="RefSeq" id="WP_171156299.1">
    <property type="nucleotide sequence ID" value="NZ_JABENB010000002.1"/>
</dbReference>
<comment type="caution">
    <text evidence="2">The sequence shown here is derived from an EMBL/GenBank/DDBJ whole genome shotgun (WGS) entry which is preliminary data.</text>
</comment>
<keyword evidence="1 2" id="KW-0436">Ligase</keyword>
<dbReference type="GO" id="GO:0005829">
    <property type="term" value="C:cytosol"/>
    <property type="evidence" value="ECO:0007669"/>
    <property type="project" value="TreeGrafter"/>
</dbReference>
<comment type="caution">
    <text evidence="1">Lacks conserved residue(s) required for the propagation of feature annotation.</text>
</comment>
<dbReference type="AlphaFoldDB" id="A0A849AU26"/>
<organism evidence="2 3">
    <name type="scientific">Flexivirga aerilata</name>
    <dbReference type="NCBI Taxonomy" id="1656889"/>
    <lineage>
        <taxon>Bacteria</taxon>
        <taxon>Bacillati</taxon>
        <taxon>Actinomycetota</taxon>
        <taxon>Actinomycetes</taxon>
        <taxon>Micrococcales</taxon>
        <taxon>Dermacoccaceae</taxon>
        <taxon>Flexivirga</taxon>
    </lineage>
</organism>
<feature type="binding site" evidence="1">
    <location>
        <position position="16"/>
    </location>
    <ligand>
        <name>Mg(2+)</name>
        <dbReference type="ChEBI" id="CHEBI:18420"/>
    </ligand>
</feature>
<keyword evidence="1" id="KW-0067">ATP-binding</keyword>
<comment type="similarity">
    <text evidence="1">Belongs to the dethiobiotin synthetase family.</text>
</comment>
<keyword evidence="1" id="KW-0963">Cytoplasm</keyword>
<evidence type="ECO:0000313" key="2">
    <source>
        <dbReference type="EMBL" id="NNG40222.1"/>
    </source>
</evidence>